<feature type="transmembrane region" description="Helical" evidence="1">
    <location>
        <begin position="6"/>
        <end position="25"/>
    </location>
</feature>
<keyword evidence="1" id="KW-1133">Transmembrane helix</keyword>
<evidence type="ECO:0000313" key="3">
    <source>
        <dbReference type="Proteomes" id="UP000580250"/>
    </source>
</evidence>
<proteinExistence type="predicted"/>
<dbReference type="AlphaFoldDB" id="A0A6V7VZN1"/>
<dbReference type="Proteomes" id="UP000580250">
    <property type="component" value="Unassembled WGS sequence"/>
</dbReference>
<evidence type="ECO:0000256" key="1">
    <source>
        <dbReference type="SAM" id="Phobius"/>
    </source>
</evidence>
<name>A0A6V7VZN1_MELEN</name>
<reference evidence="2 3" key="1">
    <citation type="submission" date="2020-08" db="EMBL/GenBank/DDBJ databases">
        <authorList>
            <person name="Koutsovoulos G."/>
            <person name="Danchin GJ E."/>
        </authorList>
    </citation>
    <scope>NUCLEOTIDE SEQUENCE [LARGE SCALE GENOMIC DNA]</scope>
</reference>
<keyword evidence="1" id="KW-0472">Membrane</keyword>
<evidence type="ECO:0000313" key="2">
    <source>
        <dbReference type="EMBL" id="CAD2179661.1"/>
    </source>
</evidence>
<comment type="caution">
    <text evidence="2">The sequence shown here is derived from an EMBL/GenBank/DDBJ whole genome shotgun (WGS) entry which is preliminary data.</text>
</comment>
<protein>
    <submittedName>
        <fullName evidence="2">Uncharacterized protein</fullName>
    </submittedName>
</protein>
<gene>
    <name evidence="2" type="ORF">MENT_LOCUS31675</name>
</gene>
<accession>A0A6V7VZN1</accession>
<dbReference type="EMBL" id="CAJEWN010000349">
    <property type="protein sequence ID" value="CAD2179661.1"/>
    <property type="molecule type" value="Genomic_DNA"/>
</dbReference>
<feature type="transmembrane region" description="Helical" evidence="1">
    <location>
        <begin position="32"/>
        <end position="50"/>
    </location>
</feature>
<sequence length="54" mass="5953">MVLGLLSVGLLSVDLLSLGLLSVGLLRRHGLFLFKILNCLLIPLSLKILMDFFL</sequence>
<organism evidence="2 3">
    <name type="scientific">Meloidogyne enterolobii</name>
    <name type="common">Root-knot nematode worm</name>
    <name type="synonym">Meloidogyne mayaguensis</name>
    <dbReference type="NCBI Taxonomy" id="390850"/>
    <lineage>
        <taxon>Eukaryota</taxon>
        <taxon>Metazoa</taxon>
        <taxon>Ecdysozoa</taxon>
        <taxon>Nematoda</taxon>
        <taxon>Chromadorea</taxon>
        <taxon>Rhabditida</taxon>
        <taxon>Tylenchina</taxon>
        <taxon>Tylenchomorpha</taxon>
        <taxon>Tylenchoidea</taxon>
        <taxon>Meloidogynidae</taxon>
        <taxon>Meloidogyninae</taxon>
        <taxon>Meloidogyne</taxon>
    </lineage>
</organism>
<keyword evidence="1" id="KW-0812">Transmembrane</keyword>